<comment type="caution">
    <text evidence="10">The sequence shown here is derived from an EMBL/GenBank/DDBJ whole genome shotgun (WGS) entry which is preliminary data.</text>
</comment>
<sequence length="407" mass="44186">MTDSQSAFVSGGRRQKYLGNRGLIALIAFLSAFVPLSTDLYLPALPGMSKYFQVSAEQVNLTLIFFFIVFAAGMLFWGPLSDKYGRRPILIAGLAIYSLAGFLCAISQDINQLIAFRILQAIGGSSASAVAMAMIKDVYDSRNREMILAWVSSMVLISPMAAPVLGALLLGFTSWRGVFVVLGVIGFVALSGSLALVETLNTRYTGTLSQSIGRLAVVLKNPGFLSLLIVFSLLSFSSMAFIASSSYIYIDGFGLSEKLFSLYFAFNALGMIGGPMLYLRLSKRFRRYSIIIAGFISTFLGGLLVYHLGSLQPWIFALCLFPATTMGSCIRTPGANLMLEQQEEDTGSASALMSCFGILMGSMGMTVISQEWSNTIRILGLMNILVGVLCLCLWLLLSNRPFVKQIP</sequence>
<feature type="transmembrane region" description="Helical" evidence="8">
    <location>
        <begin position="89"/>
        <end position="108"/>
    </location>
</feature>
<feature type="transmembrane region" description="Helical" evidence="8">
    <location>
        <begin position="262"/>
        <end position="281"/>
    </location>
</feature>
<accession>A0A0W8FAH3</accession>
<evidence type="ECO:0000256" key="5">
    <source>
        <dbReference type="ARBA" id="ARBA00022692"/>
    </source>
</evidence>
<keyword evidence="6 8" id="KW-1133">Transmembrane helix</keyword>
<keyword evidence="7 8" id="KW-0472">Membrane</keyword>
<dbReference type="InterPro" id="IPR011701">
    <property type="entry name" value="MFS"/>
</dbReference>
<dbReference type="CDD" id="cd17320">
    <property type="entry name" value="MFS_MdfA_MDR_like"/>
    <property type="match status" value="1"/>
</dbReference>
<name>A0A0W8FAH3_9ZZZZ</name>
<gene>
    <name evidence="10" type="ORF">ASZ90_012477</name>
</gene>
<evidence type="ECO:0000256" key="2">
    <source>
        <dbReference type="ARBA" id="ARBA00006236"/>
    </source>
</evidence>
<dbReference type="PROSITE" id="PS50850">
    <property type="entry name" value="MFS"/>
    <property type="match status" value="1"/>
</dbReference>
<evidence type="ECO:0000256" key="6">
    <source>
        <dbReference type="ARBA" id="ARBA00022989"/>
    </source>
</evidence>
<feature type="transmembrane region" description="Helical" evidence="8">
    <location>
        <begin position="351"/>
        <end position="370"/>
    </location>
</feature>
<dbReference type="Gene3D" id="1.20.1720.10">
    <property type="entry name" value="Multidrug resistance protein D"/>
    <property type="match status" value="1"/>
</dbReference>
<reference evidence="10" key="1">
    <citation type="journal article" date="2015" name="Proc. Natl. Acad. Sci. U.S.A.">
        <title>Networks of energetic and metabolic interactions define dynamics in microbial communities.</title>
        <authorList>
            <person name="Embree M."/>
            <person name="Liu J.K."/>
            <person name="Al-Bassam M.M."/>
            <person name="Zengler K."/>
        </authorList>
    </citation>
    <scope>NUCLEOTIDE SEQUENCE</scope>
</reference>
<feature type="transmembrane region" description="Helical" evidence="8">
    <location>
        <begin position="147"/>
        <end position="172"/>
    </location>
</feature>
<evidence type="ECO:0000256" key="1">
    <source>
        <dbReference type="ARBA" id="ARBA00004651"/>
    </source>
</evidence>
<dbReference type="EMBL" id="LNQE01001419">
    <property type="protein sequence ID" value="KUG17834.1"/>
    <property type="molecule type" value="Genomic_DNA"/>
</dbReference>
<dbReference type="GO" id="GO:0005886">
    <property type="term" value="C:plasma membrane"/>
    <property type="evidence" value="ECO:0007669"/>
    <property type="project" value="UniProtKB-SubCell"/>
</dbReference>
<keyword evidence="3" id="KW-0813">Transport</keyword>
<evidence type="ECO:0000256" key="8">
    <source>
        <dbReference type="SAM" id="Phobius"/>
    </source>
</evidence>
<evidence type="ECO:0000256" key="3">
    <source>
        <dbReference type="ARBA" id="ARBA00022448"/>
    </source>
</evidence>
<dbReference type="InterPro" id="IPR020846">
    <property type="entry name" value="MFS_dom"/>
</dbReference>
<feature type="transmembrane region" description="Helical" evidence="8">
    <location>
        <begin position="376"/>
        <end position="397"/>
    </location>
</feature>
<keyword evidence="5 8" id="KW-0812">Transmembrane</keyword>
<organism evidence="10">
    <name type="scientific">hydrocarbon metagenome</name>
    <dbReference type="NCBI Taxonomy" id="938273"/>
    <lineage>
        <taxon>unclassified sequences</taxon>
        <taxon>metagenomes</taxon>
        <taxon>ecological metagenomes</taxon>
    </lineage>
</organism>
<dbReference type="PANTHER" id="PTHR23502:SF132">
    <property type="entry name" value="POLYAMINE TRANSPORTER 2-RELATED"/>
    <property type="match status" value="1"/>
</dbReference>
<comment type="subcellular location">
    <subcellularLocation>
        <location evidence="1">Cell membrane</location>
        <topology evidence="1">Multi-pass membrane protein</topology>
    </subcellularLocation>
</comment>
<protein>
    <recommendedName>
        <fullName evidence="9">Major facilitator superfamily (MFS) profile domain-containing protein</fullName>
    </recommendedName>
</protein>
<dbReference type="SUPFAM" id="SSF103473">
    <property type="entry name" value="MFS general substrate transporter"/>
    <property type="match status" value="1"/>
</dbReference>
<keyword evidence="4" id="KW-1003">Cell membrane</keyword>
<feature type="transmembrane region" description="Helical" evidence="8">
    <location>
        <begin position="178"/>
        <end position="197"/>
    </location>
</feature>
<feature type="transmembrane region" description="Helical" evidence="8">
    <location>
        <begin position="288"/>
        <end position="308"/>
    </location>
</feature>
<dbReference type="NCBIfam" id="TIGR00710">
    <property type="entry name" value="efflux_Bcr_CflA"/>
    <property type="match status" value="1"/>
</dbReference>
<feature type="transmembrane region" description="Helical" evidence="8">
    <location>
        <begin position="224"/>
        <end position="250"/>
    </location>
</feature>
<dbReference type="GO" id="GO:0042910">
    <property type="term" value="F:xenobiotic transmembrane transporter activity"/>
    <property type="evidence" value="ECO:0007669"/>
    <property type="project" value="InterPro"/>
</dbReference>
<evidence type="ECO:0000313" key="10">
    <source>
        <dbReference type="EMBL" id="KUG17834.1"/>
    </source>
</evidence>
<dbReference type="AlphaFoldDB" id="A0A0W8FAH3"/>
<feature type="transmembrane region" description="Helical" evidence="8">
    <location>
        <begin position="114"/>
        <end position="135"/>
    </location>
</feature>
<dbReference type="InterPro" id="IPR004812">
    <property type="entry name" value="Efflux_drug-R_Bcr/CmlA"/>
</dbReference>
<dbReference type="PANTHER" id="PTHR23502">
    <property type="entry name" value="MAJOR FACILITATOR SUPERFAMILY"/>
    <property type="match status" value="1"/>
</dbReference>
<evidence type="ECO:0000256" key="7">
    <source>
        <dbReference type="ARBA" id="ARBA00023136"/>
    </source>
</evidence>
<evidence type="ECO:0000256" key="4">
    <source>
        <dbReference type="ARBA" id="ARBA00022475"/>
    </source>
</evidence>
<proteinExistence type="inferred from homology"/>
<evidence type="ECO:0000259" key="9">
    <source>
        <dbReference type="PROSITE" id="PS50850"/>
    </source>
</evidence>
<comment type="similarity">
    <text evidence="2">Belongs to the major facilitator superfamily. Bcr/CmlA family.</text>
</comment>
<feature type="transmembrane region" description="Helical" evidence="8">
    <location>
        <begin position="314"/>
        <end position="330"/>
    </location>
</feature>
<dbReference type="GO" id="GO:1990961">
    <property type="term" value="P:xenobiotic detoxification by transmembrane export across the plasma membrane"/>
    <property type="evidence" value="ECO:0007669"/>
    <property type="project" value="InterPro"/>
</dbReference>
<feature type="transmembrane region" description="Helical" evidence="8">
    <location>
        <begin position="21"/>
        <end position="38"/>
    </location>
</feature>
<feature type="domain" description="Major facilitator superfamily (MFS) profile" evidence="9">
    <location>
        <begin position="23"/>
        <end position="401"/>
    </location>
</feature>
<dbReference type="InterPro" id="IPR036259">
    <property type="entry name" value="MFS_trans_sf"/>
</dbReference>
<dbReference type="Pfam" id="PF07690">
    <property type="entry name" value="MFS_1"/>
    <property type="match status" value="1"/>
</dbReference>
<feature type="transmembrane region" description="Helical" evidence="8">
    <location>
        <begin position="58"/>
        <end position="77"/>
    </location>
</feature>